<comment type="caution">
    <text evidence="2">The sequence shown here is derived from an EMBL/GenBank/DDBJ whole genome shotgun (WGS) entry which is preliminary data.</text>
</comment>
<dbReference type="RefSeq" id="WP_069195351.1">
    <property type="nucleotide sequence ID" value="NZ_RLII01000027.1"/>
</dbReference>
<sequence length="158" mass="17368">MLKRRILAAGLAIVVAGVLVGCNKIQSTRDDGSKEYKDGRYYAEADAFDETGWKTTVTIEVKDGKIISADWNAIHKDGGDDKDTLSKNGGYKMVEFGGAQAEWHEQAEKVEAYLVEKQDPTAIKYKDDEGHTDAISGASIHVKEFFELANIALKDAIK</sequence>
<keyword evidence="3" id="KW-1185">Reference proteome</keyword>
<dbReference type="InterPro" id="IPR007329">
    <property type="entry name" value="FMN-bd"/>
</dbReference>
<dbReference type="OrthoDB" id="384237at2"/>
<dbReference type="PROSITE" id="PS51257">
    <property type="entry name" value="PROKAR_LIPOPROTEIN"/>
    <property type="match status" value="1"/>
</dbReference>
<dbReference type="GO" id="GO:0016020">
    <property type="term" value="C:membrane"/>
    <property type="evidence" value="ECO:0007669"/>
    <property type="project" value="InterPro"/>
</dbReference>
<dbReference type="GO" id="GO:0010181">
    <property type="term" value="F:FMN binding"/>
    <property type="evidence" value="ECO:0007669"/>
    <property type="project" value="InterPro"/>
</dbReference>
<reference evidence="3" key="1">
    <citation type="submission" date="2018-11" db="EMBL/GenBank/DDBJ databases">
        <title>Genome sequencing of a novel mesophilic and cellulolytic organism within the genus Hungateiclostridium.</title>
        <authorList>
            <person name="Rettenmaier R."/>
            <person name="Liebl W."/>
            <person name="Zverlov V."/>
        </authorList>
    </citation>
    <scope>NUCLEOTIDE SEQUENCE [LARGE SCALE GENOMIC DNA]</scope>
    <source>
        <strain evidence="3">N2K1</strain>
    </source>
</reference>
<dbReference type="SMART" id="SM00900">
    <property type="entry name" value="FMN_bind"/>
    <property type="match status" value="1"/>
</dbReference>
<dbReference type="AlphaFoldDB" id="A0A4Q0I1D3"/>
<protein>
    <submittedName>
        <fullName evidence="2">FMN-binding protein</fullName>
    </submittedName>
</protein>
<evidence type="ECO:0000313" key="3">
    <source>
        <dbReference type="Proteomes" id="UP000289166"/>
    </source>
</evidence>
<dbReference type="EMBL" id="RLII01000027">
    <property type="protein sequence ID" value="RXE58018.1"/>
    <property type="molecule type" value="Genomic_DNA"/>
</dbReference>
<evidence type="ECO:0000313" key="2">
    <source>
        <dbReference type="EMBL" id="RXE58018.1"/>
    </source>
</evidence>
<accession>A0A4Q0I1D3</accession>
<evidence type="ECO:0000259" key="1">
    <source>
        <dbReference type="SMART" id="SM00900"/>
    </source>
</evidence>
<feature type="domain" description="FMN-binding" evidence="1">
    <location>
        <begin position="52"/>
        <end position="156"/>
    </location>
</feature>
<dbReference type="Proteomes" id="UP000289166">
    <property type="component" value="Unassembled WGS sequence"/>
</dbReference>
<proteinExistence type="predicted"/>
<name>A0A4Q0I1D3_9FIRM</name>
<dbReference type="Gene3D" id="3.90.1010.20">
    <property type="match status" value="1"/>
</dbReference>
<gene>
    <name evidence="2" type="ORF">EFD62_14655</name>
</gene>
<dbReference type="Pfam" id="PF04205">
    <property type="entry name" value="FMN_bind"/>
    <property type="match status" value="1"/>
</dbReference>
<organism evidence="2 3">
    <name type="scientific">Acetivibrio mesophilus</name>
    <dbReference type="NCBI Taxonomy" id="2487273"/>
    <lineage>
        <taxon>Bacteria</taxon>
        <taxon>Bacillati</taxon>
        <taxon>Bacillota</taxon>
        <taxon>Clostridia</taxon>
        <taxon>Eubacteriales</taxon>
        <taxon>Oscillospiraceae</taxon>
        <taxon>Acetivibrio</taxon>
    </lineage>
</organism>